<comment type="similarity">
    <text evidence="2 6">Belongs to the peroxisomal membrane protein PXMP2/4 family.</text>
</comment>
<keyword evidence="7" id="KW-0732">Signal</keyword>
<dbReference type="Pfam" id="PF04117">
    <property type="entry name" value="Mpv17_PMP22"/>
    <property type="match status" value="1"/>
</dbReference>
<gene>
    <name evidence="8" type="ORF">CTAYLR_007179</name>
</gene>
<evidence type="ECO:0000256" key="6">
    <source>
        <dbReference type="RuleBase" id="RU363053"/>
    </source>
</evidence>
<name>A0AAD7UMB6_9STRA</name>
<comment type="subcellular location">
    <subcellularLocation>
        <location evidence="1">Membrane</location>
        <topology evidence="1">Multi-pass membrane protein</topology>
    </subcellularLocation>
</comment>
<dbReference type="PANTHER" id="PTHR11266">
    <property type="entry name" value="PEROXISOMAL MEMBRANE PROTEIN 2, PXMP2 MPV17"/>
    <property type="match status" value="1"/>
</dbReference>
<keyword evidence="9" id="KW-1185">Reference proteome</keyword>
<proteinExistence type="inferred from homology"/>
<organism evidence="8 9">
    <name type="scientific">Chrysophaeum taylorii</name>
    <dbReference type="NCBI Taxonomy" id="2483200"/>
    <lineage>
        <taxon>Eukaryota</taxon>
        <taxon>Sar</taxon>
        <taxon>Stramenopiles</taxon>
        <taxon>Ochrophyta</taxon>
        <taxon>Pelagophyceae</taxon>
        <taxon>Pelagomonadales</taxon>
        <taxon>Pelagomonadaceae</taxon>
        <taxon>Chrysophaeum</taxon>
    </lineage>
</organism>
<feature type="transmembrane region" description="Helical" evidence="6">
    <location>
        <begin position="160"/>
        <end position="178"/>
    </location>
</feature>
<dbReference type="PANTHER" id="PTHR11266:SF17">
    <property type="entry name" value="PROTEIN MPV17"/>
    <property type="match status" value="1"/>
</dbReference>
<accession>A0AAD7UMB6</accession>
<feature type="transmembrane region" description="Helical" evidence="6">
    <location>
        <begin position="100"/>
        <end position="120"/>
    </location>
</feature>
<sequence>MLLLSLFVCASVTSALGPIELYAKQLRSSPVLTKSATSATVFALSDACAQTLEGSWSLQRFAMTSAIGGCYFGPAAHFWYEALSRLVPRNSLPWVAFKAILGQIFFGPLVTCAFFASACIQTQSSFPAKVKADLLDVQLTGLAYWPFVDMLCLSLIPVPYIPVAINLASFLWTIFLSLRSR</sequence>
<evidence type="ECO:0000256" key="4">
    <source>
        <dbReference type="ARBA" id="ARBA00022989"/>
    </source>
</evidence>
<keyword evidence="5 6" id="KW-0472">Membrane</keyword>
<dbReference type="AlphaFoldDB" id="A0AAD7UMB6"/>
<feature type="signal peptide" evidence="7">
    <location>
        <begin position="1"/>
        <end position="15"/>
    </location>
</feature>
<protein>
    <submittedName>
        <fullName evidence="8">Uncharacterized protein</fullName>
    </submittedName>
</protein>
<dbReference type="EMBL" id="JAQMWT010000130">
    <property type="protein sequence ID" value="KAJ8609805.1"/>
    <property type="molecule type" value="Genomic_DNA"/>
</dbReference>
<keyword evidence="4 6" id="KW-1133">Transmembrane helix</keyword>
<feature type="chain" id="PRO_5041899943" evidence="7">
    <location>
        <begin position="16"/>
        <end position="181"/>
    </location>
</feature>
<dbReference type="Proteomes" id="UP001230188">
    <property type="component" value="Unassembled WGS sequence"/>
</dbReference>
<keyword evidence="3 6" id="KW-0812">Transmembrane</keyword>
<evidence type="ECO:0000256" key="2">
    <source>
        <dbReference type="ARBA" id="ARBA00006824"/>
    </source>
</evidence>
<evidence type="ECO:0000256" key="1">
    <source>
        <dbReference type="ARBA" id="ARBA00004141"/>
    </source>
</evidence>
<evidence type="ECO:0000313" key="9">
    <source>
        <dbReference type="Proteomes" id="UP001230188"/>
    </source>
</evidence>
<feature type="transmembrane region" description="Helical" evidence="6">
    <location>
        <begin position="61"/>
        <end position="80"/>
    </location>
</feature>
<evidence type="ECO:0000256" key="3">
    <source>
        <dbReference type="ARBA" id="ARBA00022692"/>
    </source>
</evidence>
<dbReference type="GO" id="GO:0016020">
    <property type="term" value="C:membrane"/>
    <property type="evidence" value="ECO:0007669"/>
    <property type="project" value="UniProtKB-SubCell"/>
</dbReference>
<evidence type="ECO:0000313" key="8">
    <source>
        <dbReference type="EMBL" id="KAJ8609805.1"/>
    </source>
</evidence>
<evidence type="ECO:0000256" key="5">
    <source>
        <dbReference type="ARBA" id="ARBA00023136"/>
    </source>
</evidence>
<comment type="caution">
    <text evidence="8">The sequence shown here is derived from an EMBL/GenBank/DDBJ whole genome shotgun (WGS) entry which is preliminary data.</text>
</comment>
<evidence type="ECO:0000256" key="7">
    <source>
        <dbReference type="SAM" id="SignalP"/>
    </source>
</evidence>
<dbReference type="InterPro" id="IPR007248">
    <property type="entry name" value="Mpv17_PMP22"/>
</dbReference>
<reference evidence="8" key="1">
    <citation type="submission" date="2023-01" db="EMBL/GenBank/DDBJ databases">
        <title>Metagenome sequencing of chrysophaentin producing Chrysophaeum taylorii.</title>
        <authorList>
            <person name="Davison J."/>
            <person name="Bewley C."/>
        </authorList>
    </citation>
    <scope>NUCLEOTIDE SEQUENCE</scope>
    <source>
        <strain evidence="8">NIES-1699</strain>
    </source>
</reference>
<dbReference type="GO" id="GO:0005737">
    <property type="term" value="C:cytoplasm"/>
    <property type="evidence" value="ECO:0007669"/>
    <property type="project" value="TreeGrafter"/>
</dbReference>